<name>A0AAD8GZL0_9APIA</name>
<dbReference type="InterPro" id="IPR050796">
    <property type="entry name" value="SCF_F-box_component"/>
</dbReference>
<comment type="caution">
    <text evidence="2">The sequence shown here is derived from an EMBL/GenBank/DDBJ whole genome shotgun (WGS) entry which is preliminary data.</text>
</comment>
<organism evidence="2 3">
    <name type="scientific">Heracleum sosnowskyi</name>
    <dbReference type="NCBI Taxonomy" id="360622"/>
    <lineage>
        <taxon>Eukaryota</taxon>
        <taxon>Viridiplantae</taxon>
        <taxon>Streptophyta</taxon>
        <taxon>Embryophyta</taxon>
        <taxon>Tracheophyta</taxon>
        <taxon>Spermatophyta</taxon>
        <taxon>Magnoliopsida</taxon>
        <taxon>eudicotyledons</taxon>
        <taxon>Gunneridae</taxon>
        <taxon>Pentapetalae</taxon>
        <taxon>asterids</taxon>
        <taxon>campanulids</taxon>
        <taxon>Apiales</taxon>
        <taxon>Apiaceae</taxon>
        <taxon>Apioideae</taxon>
        <taxon>apioid superclade</taxon>
        <taxon>Tordylieae</taxon>
        <taxon>Tordyliinae</taxon>
        <taxon>Heracleum</taxon>
    </lineage>
</organism>
<dbReference type="Proteomes" id="UP001237642">
    <property type="component" value="Unassembled WGS sequence"/>
</dbReference>
<dbReference type="PANTHER" id="PTHR31672:SF13">
    <property type="entry name" value="F-BOX PROTEIN CPR30-LIKE"/>
    <property type="match status" value="1"/>
</dbReference>
<accession>A0AAD8GZL0</accession>
<dbReference type="EMBL" id="JAUIZM010000011">
    <property type="protein sequence ID" value="KAK1358237.1"/>
    <property type="molecule type" value="Genomic_DNA"/>
</dbReference>
<feature type="domain" description="F-box associated beta-propeller type 3" evidence="1">
    <location>
        <begin position="35"/>
        <end position="244"/>
    </location>
</feature>
<reference evidence="2" key="2">
    <citation type="submission" date="2023-05" db="EMBL/GenBank/DDBJ databases">
        <authorList>
            <person name="Schelkunov M.I."/>
        </authorList>
    </citation>
    <scope>NUCLEOTIDE SEQUENCE</scope>
    <source>
        <strain evidence="2">Hsosn_3</strain>
        <tissue evidence="2">Leaf</tissue>
    </source>
</reference>
<reference evidence="2" key="1">
    <citation type="submission" date="2023-02" db="EMBL/GenBank/DDBJ databases">
        <title>Genome of toxic invasive species Heracleum sosnowskyi carries increased number of genes despite the absence of recent whole-genome duplications.</title>
        <authorList>
            <person name="Schelkunov M."/>
            <person name="Shtratnikova V."/>
            <person name="Makarenko M."/>
            <person name="Klepikova A."/>
            <person name="Omelchenko D."/>
            <person name="Novikova G."/>
            <person name="Obukhova E."/>
            <person name="Bogdanov V."/>
            <person name="Penin A."/>
            <person name="Logacheva M."/>
        </authorList>
    </citation>
    <scope>NUCLEOTIDE SEQUENCE</scope>
    <source>
        <strain evidence="2">Hsosn_3</strain>
        <tissue evidence="2">Leaf</tissue>
    </source>
</reference>
<sequence>MITSRIHDDAGCCGATIVYPNSPEQHSVNVPLMPPFDDLEFIRSCNGVVCVFNYLHGDIYLLNPLTKMSKKLLVPPDAPLNRWKRPCLTKKVDVAFGFDCVSHDFKVLWIQYQATPTHNMDVAAVKLYSTNSDSWSKIEVGIQLPSLLHHPFSPAMRSGPVVNGVLYLEAVNAIITFDLHDELFGLISYPGFIHTRKSSVFDFEGSVAVVLETVPDGSLDEKEIGLWTLVAVSDKVAWNKMFTFGSGSEEIDWVFLYSGANQFFGKTRLGEMLYDYKKKQTKYVGLPSQSFLVRVLNHTESFLSVVSGCGNTYFSKQDKDEQHNTTPIVMKHEEQQNTTPIVMKHEEQQNTTPIVMKHEEQKNTTPIVMKHEEQTSEEGGIILNNNRDNFEEGKAKEDKHKEEEHKTSSNFIKIGDTVDLSDLLFTKKRNFLISYNQQRIEAKDLSGKYCKMKGSDDEFEVIHISKGIHGKDKKYAAPMPWFMLPYVDQDSYAITCRNCVWPGNLNLDYTGLIAFDRDGSVVRIKKNPELGDSMVFPFYQDGDMENEVLTCVRKKIKRPAHIQQYFAGRNVMLTLHSAAQKEMRI</sequence>
<proteinExistence type="predicted"/>
<dbReference type="AlphaFoldDB" id="A0AAD8GZL0"/>
<dbReference type="InterPro" id="IPR017451">
    <property type="entry name" value="F-box-assoc_interact_dom"/>
</dbReference>
<dbReference type="PANTHER" id="PTHR31672">
    <property type="entry name" value="BNACNNG10540D PROTEIN"/>
    <property type="match status" value="1"/>
</dbReference>
<gene>
    <name evidence="2" type="ORF">POM88_051493</name>
</gene>
<evidence type="ECO:0000259" key="1">
    <source>
        <dbReference type="Pfam" id="PF08268"/>
    </source>
</evidence>
<dbReference type="NCBIfam" id="TIGR01640">
    <property type="entry name" value="F_box_assoc_1"/>
    <property type="match status" value="1"/>
</dbReference>
<keyword evidence="3" id="KW-1185">Reference proteome</keyword>
<protein>
    <recommendedName>
        <fullName evidence="1">F-box associated beta-propeller type 3 domain-containing protein</fullName>
    </recommendedName>
</protein>
<evidence type="ECO:0000313" key="2">
    <source>
        <dbReference type="EMBL" id="KAK1358237.1"/>
    </source>
</evidence>
<dbReference type="InterPro" id="IPR013187">
    <property type="entry name" value="F-box-assoc_dom_typ3"/>
</dbReference>
<evidence type="ECO:0000313" key="3">
    <source>
        <dbReference type="Proteomes" id="UP001237642"/>
    </source>
</evidence>
<dbReference type="Pfam" id="PF08268">
    <property type="entry name" value="FBA_3"/>
    <property type="match status" value="1"/>
</dbReference>